<organism evidence="2">
    <name type="scientific">marine sediment metagenome</name>
    <dbReference type="NCBI Taxonomy" id="412755"/>
    <lineage>
        <taxon>unclassified sequences</taxon>
        <taxon>metagenomes</taxon>
        <taxon>ecological metagenomes</taxon>
    </lineage>
</organism>
<protein>
    <recommendedName>
        <fullName evidence="3">Phospholipase C/D domain-containing protein</fullName>
    </recommendedName>
</protein>
<accession>X1C7Y4</accession>
<evidence type="ECO:0000256" key="1">
    <source>
        <dbReference type="SAM" id="Phobius"/>
    </source>
</evidence>
<feature type="transmembrane region" description="Helical" evidence="1">
    <location>
        <begin position="30"/>
        <end position="49"/>
    </location>
</feature>
<comment type="caution">
    <text evidence="2">The sequence shown here is derived from an EMBL/GenBank/DDBJ whole genome shotgun (WGS) entry which is preliminary data.</text>
</comment>
<name>X1C7Y4_9ZZZZ</name>
<reference evidence="2" key="1">
    <citation type="journal article" date="2014" name="Front. Microbiol.">
        <title>High frequency of phylogenetically diverse reductive dehalogenase-homologous genes in deep subseafloor sedimentary metagenomes.</title>
        <authorList>
            <person name="Kawai M."/>
            <person name="Futagami T."/>
            <person name="Toyoda A."/>
            <person name="Takaki Y."/>
            <person name="Nishi S."/>
            <person name="Hori S."/>
            <person name="Arai W."/>
            <person name="Tsubouchi T."/>
            <person name="Morono Y."/>
            <person name="Uchiyama I."/>
            <person name="Ito T."/>
            <person name="Fujiyama A."/>
            <person name="Inagaki F."/>
            <person name="Takami H."/>
        </authorList>
    </citation>
    <scope>NUCLEOTIDE SEQUENCE</scope>
    <source>
        <strain evidence="2">Expedition CK06-06</strain>
    </source>
</reference>
<proteinExistence type="predicted"/>
<gene>
    <name evidence="2" type="ORF">S01H4_46018</name>
</gene>
<dbReference type="AlphaFoldDB" id="X1C7Y4"/>
<keyword evidence="1" id="KW-0472">Membrane</keyword>
<keyword evidence="1" id="KW-0812">Transmembrane</keyword>
<dbReference type="EMBL" id="BART01025667">
    <property type="protein sequence ID" value="GAH03477.1"/>
    <property type="molecule type" value="Genomic_DNA"/>
</dbReference>
<evidence type="ECO:0008006" key="3">
    <source>
        <dbReference type="Google" id="ProtNLM"/>
    </source>
</evidence>
<evidence type="ECO:0000313" key="2">
    <source>
        <dbReference type="EMBL" id="GAH03477.1"/>
    </source>
</evidence>
<keyword evidence="1" id="KW-1133">Transmembrane helix</keyword>
<sequence length="151" mass="18255">MYPKQHLFLGIIFSLIILLIFPQIGLPGFLIIILSSVLIDVDHYIYYVYNKKDWSLKNAYNWHIERGKKERLLKKERLKYKEIILIFHGIEYLSLLIILSIIHKFFLWILIGTIIHMVFDFIEDLNHKNPLYFKLSQIYNFITNKNKKELK</sequence>
<feature type="transmembrane region" description="Helical" evidence="1">
    <location>
        <begin position="7"/>
        <end position="24"/>
    </location>
</feature>